<dbReference type="PANTHER" id="PTHR31225:SF92">
    <property type="entry name" value="OS04G0345400 PROTEIN"/>
    <property type="match status" value="1"/>
</dbReference>
<dbReference type="Proteomes" id="UP000026961">
    <property type="component" value="Chromosome 4"/>
</dbReference>
<dbReference type="InterPro" id="IPR008930">
    <property type="entry name" value="Terpenoid_cyclase/PrenylTrfase"/>
</dbReference>
<dbReference type="InterPro" id="IPR008949">
    <property type="entry name" value="Isoprenoid_synthase_dom_sf"/>
</dbReference>
<dbReference type="SUPFAM" id="SSF48576">
    <property type="entry name" value="Terpenoid synthases"/>
    <property type="match status" value="1"/>
</dbReference>
<name>A0A0D9ZJ53_9ORYZ</name>
<evidence type="ECO:0000259" key="4">
    <source>
        <dbReference type="Pfam" id="PF03936"/>
    </source>
</evidence>
<dbReference type="InterPro" id="IPR044814">
    <property type="entry name" value="Terpene_cyclase_plant_C1"/>
</dbReference>
<dbReference type="Gene3D" id="1.50.10.130">
    <property type="entry name" value="Terpene synthase, N-terminal domain"/>
    <property type="match status" value="1"/>
</dbReference>
<dbReference type="EnsemblPlants" id="OGLUM04G07970.1">
    <property type="protein sequence ID" value="OGLUM04G07970.1"/>
    <property type="gene ID" value="OGLUM04G07970"/>
</dbReference>
<comment type="cofactor">
    <cofactor evidence="1">
        <name>Mg(2+)</name>
        <dbReference type="ChEBI" id="CHEBI:18420"/>
    </cofactor>
</comment>
<sequence>MSSYCLSFLSHGPVETAAAAIRLGGRWPVAVQHVLRARPKRASFRRSRTVLRGYASIVGTLVTPSGDDEIIAAAGKEASGFEPSMWRDFFINYEPKPLQACRSEEWMVERAEKLKDDVRRLFETCDSTERRMQLVDAVQHLGTDHPFKEEIEYSLSEINASEFISSSLHDVALRFRLLRQHGFRVSLDVFNKFKGDDGRFVSGITDDPRGLLSLYNAAHLLTHDEPELEEAITFATQHLASLSSGTDLNPHLIDQINRALDVPLPKTFRRMESLFHMSEYRQEEGHIPILLELAKLDFNLLQHVHLRELKAISEWWKDLYGYMGLSYIRDRVVESYVWSYVVFYEEGSALARMIFTKIIVFIILMDDTYDSYATIQECRKLNEAIQRWDESTTPFLPEYMKKFYRALLKTFKEFEIHVEDDGQNRIDHTKKAVLDRGDALTKEAFEWAANETSAKTACAKITRFMNDITAFKLVRTVGDVASTVECYMNENKVTSEDAFTKIYSMIEDEWRTINQALCEQRDLLPAVQQVLNLSICATFFYWKRKDAYTFSAHLQETVESLFVKPVPI</sequence>
<evidence type="ECO:0000313" key="5">
    <source>
        <dbReference type="EnsemblPlants" id="OGLUM04G07970.1"/>
    </source>
</evidence>
<evidence type="ECO:0000256" key="1">
    <source>
        <dbReference type="ARBA" id="ARBA00001946"/>
    </source>
</evidence>
<evidence type="ECO:0000259" key="3">
    <source>
        <dbReference type="Pfam" id="PF01397"/>
    </source>
</evidence>
<reference evidence="5" key="1">
    <citation type="submission" date="2015-04" db="UniProtKB">
        <authorList>
            <consortium name="EnsemblPlants"/>
        </authorList>
    </citation>
    <scope>IDENTIFICATION</scope>
</reference>
<feature type="domain" description="Terpene synthase N-terminal" evidence="3">
    <location>
        <begin position="85"/>
        <end position="260"/>
    </location>
</feature>
<dbReference type="InterPro" id="IPR005630">
    <property type="entry name" value="Terpene_synthase_metal-bd"/>
</dbReference>
<dbReference type="AlphaFoldDB" id="A0A0D9ZJ53"/>
<dbReference type="HOGENOM" id="CLU_003125_7_0_1"/>
<dbReference type="GO" id="GO:0000287">
    <property type="term" value="F:magnesium ion binding"/>
    <property type="evidence" value="ECO:0007669"/>
    <property type="project" value="InterPro"/>
</dbReference>
<dbReference type="InterPro" id="IPR001906">
    <property type="entry name" value="Terpene_synth_N"/>
</dbReference>
<dbReference type="CDD" id="cd00684">
    <property type="entry name" value="Terpene_cyclase_plant_C1"/>
    <property type="match status" value="1"/>
</dbReference>
<reference evidence="5" key="2">
    <citation type="submission" date="2018-05" db="EMBL/GenBank/DDBJ databases">
        <title>OgluRS3 (Oryza glumaepatula Reference Sequence Version 3).</title>
        <authorList>
            <person name="Zhang J."/>
            <person name="Kudrna D."/>
            <person name="Lee S."/>
            <person name="Talag J."/>
            <person name="Welchert J."/>
            <person name="Wing R.A."/>
        </authorList>
    </citation>
    <scope>NUCLEOTIDE SEQUENCE [LARGE SCALE GENOMIC DNA]</scope>
</reference>
<keyword evidence="2" id="KW-0479">Metal-binding</keyword>
<dbReference type="GO" id="GO:0016102">
    <property type="term" value="P:diterpenoid biosynthetic process"/>
    <property type="evidence" value="ECO:0007669"/>
    <property type="project" value="InterPro"/>
</dbReference>
<dbReference type="InterPro" id="IPR036965">
    <property type="entry name" value="Terpene_synth_N_sf"/>
</dbReference>
<dbReference type="STRING" id="40148.A0A0D9ZJ53"/>
<dbReference type="Pfam" id="PF01397">
    <property type="entry name" value="Terpene_synth"/>
    <property type="match status" value="1"/>
</dbReference>
<protein>
    <submittedName>
        <fullName evidence="5">Uncharacterized protein</fullName>
    </submittedName>
</protein>
<keyword evidence="6" id="KW-1185">Reference proteome</keyword>
<dbReference type="PANTHER" id="PTHR31225">
    <property type="entry name" value="OS04G0344100 PROTEIN-RELATED"/>
    <property type="match status" value="1"/>
</dbReference>
<proteinExistence type="predicted"/>
<feature type="domain" description="Terpene synthase metal-binding" evidence="4">
    <location>
        <begin position="317"/>
        <end position="433"/>
    </location>
</feature>
<dbReference type="Gene3D" id="1.10.600.10">
    <property type="entry name" value="Farnesyl Diphosphate Synthase"/>
    <property type="match status" value="2"/>
</dbReference>
<feature type="domain" description="Terpene synthase metal-binding" evidence="4">
    <location>
        <begin position="437"/>
        <end position="511"/>
    </location>
</feature>
<evidence type="ECO:0000256" key="2">
    <source>
        <dbReference type="ARBA" id="ARBA00022723"/>
    </source>
</evidence>
<organism evidence="5">
    <name type="scientific">Oryza glumipatula</name>
    <dbReference type="NCBI Taxonomy" id="40148"/>
    <lineage>
        <taxon>Eukaryota</taxon>
        <taxon>Viridiplantae</taxon>
        <taxon>Streptophyta</taxon>
        <taxon>Embryophyta</taxon>
        <taxon>Tracheophyta</taxon>
        <taxon>Spermatophyta</taxon>
        <taxon>Magnoliopsida</taxon>
        <taxon>Liliopsida</taxon>
        <taxon>Poales</taxon>
        <taxon>Poaceae</taxon>
        <taxon>BOP clade</taxon>
        <taxon>Oryzoideae</taxon>
        <taxon>Oryzeae</taxon>
        <taxon>Oryzinae</taxon>
        <taxon>Oryza</taxon>
    </lineage>
</organism>
<accession>A0A0D9ZJ53</accession>
<dbReference type="Pfam" id="PF03936">
    <property type="entry name" value="Terpene_synth_C"/>
    <property type="match status" value="2"/>
</dbReference>
<dbReference type="InterPro" id="IPR050148">
    <property type="entry name" value="Terpene_synthase-like"/>
</dbReference>
<dbReference type="Gramene" id="OGLUM04G07970.1">
    <property type="protein sequence ID" value="OGLUM04G07970.1"/>
    <property type="gene ID" value="OGLUM04G07970"/>
</dbReference>
<dbReference type="GO" id="GO:0010333">
    <property type="term" value="F:terpene synthase activity"/>
    <property type="evidence" value="ECO:0007669"/>
    <property type="project" value="InterPro"/>
</dbReference>
<evidence type="ECO:0000313" key="6">
    <source>
        <dbReference type="Proteomes" id="UP000026961"/>
    </source>
</evidence>
<dbReference type="SUPFAM" id="SSF48239">
    <property type="entry name" value="Terpenoid cyclases/Protein prenyltransferases"/>
    <property type="match status" value="1"/>
</dbReference>
<dbReference type="eggNOG" id="ENOG502QUCN">
    <property type="taxonomic scope" value="Eukaryota"/>
</dbReference>